<evidence type="ECO:0000256" key="1">
    <source>
        <dbReference type="ARBA" id="ARBA00022676"/>
    </source>
</evidence>
<dbReference type="SUPFAM" id="SSF53756">
    <property type="entry name" value="UDP-Glycosyltransferase/glycogen phosphorylase"/>
    <property type="match status" value="1"/>
</dbReference>
<dbReference type="Pfam" id="PF01075">
    <property type="entry name" value="Glyco_transf_9"/>
    <property type="match status" value="1"/>
</dbReference>
<dbReference type="Gene3D" id="3.40.50.2000">
    <property type="entry name" value="Glycogen Phosphorylase B"/>
    <property type="match status" value="2"/>
</dbReference>
<reference evidence="3 4" key="1">
    <citation type="submission" date="2018-03" db="EMBL/GenBank/DDBJ databases">
        <title>Genomic Encyclopedia of Type Strains, Phase III (KMG-III): the genomes of soil and plant-associated and newly described type strains.</title>
        <authorList>
            <person name="Whitman W."/>
        </authorList>
    </citation>
    <scope>NUCLEOTIDE SEQUENCE [LARGE SCALE GENOMIC DNA]</scope>
    <source>
        <strain evidence="3 4">MWH-P2sevCIIIb</strain>
    </source>
</reference>
<gene>
    <name evidence="3" type="ORF">BCM14_1466</name>
</gene>
<dbReference type="InterPro" id="IPR051199">
    <property type="entry name" value="LPS_LOS_Heptosyltrfase"/>
</dbReference>
<dbReference type="PANTHER" id="PTHR30160">
    <property type="entry name" value="TETRAACYLDISACCHARIDE 4'-KINASE-RELATED"/>
    <property type="match status" value="1"/>
</dbReference>
<keyword evidence="2 3" id="KW-0808">Transferase</keyword>
<dbReference type="GO" id="GO:0009244">
    <property type="term" value="P:lipopolysaccharide core region biosynthetic process"/>
    <property type="evidence" value="ECO:0007669"/>
    <property type="project" value="TreeGrafter"/>
</dbReference>
<evidence type="ECO:0000313" key="4">
    <source>
        <dbReference type="Proteomes" id="UP000238308"/>
    </source>
</evidence>
<dbReference type="InterPro" id="IPR002201">
    <property type="entry name" value="Glyco_trans_9"/>
</dbReference>
<accession>A0A2T0XI60</accession>
<dbReference type="GO" id="GO:0008713">
    <property type="term" value="F:ADP-heptose-lipopolysaccharide heptosyltransferase activity"/>
    <property type="evidence" value="ECO:0007669"/>
    <property type="project" value="TreeGrafter"/>
</dbReference>
<dbReference type="CDD" id="cd03789">
    <property type="entry name" value="GT9_LPS_heptosyltransferase"/>
    <property type="match status" value="1"/>
</dbReference>
<protein>
    <submittedName>
        <fullName evidence="3">ADP-heptose:LPS heptosyltransferase</fullName>
    </submittedName>
</protein>
<dbReference type="AlphaFoldDB" id="A0A2T0XI60"/>
<sequence>MSQFISFARRLARKARGIVVLPFRFVKWVASETLRLIFNRLLDEQWLIDHCPSGRADVKSVLLVRLDLIGDYVLWLDSARAYRDIYPNQKIVLCANSIWSSLAKQEPWWDEVLDVDVNRLRFDKTYCLGLMLKLRWRGFGVAIQPTFSREFAVDRLVRATGAAHRIGQVGDANNLTVADKTITDTWYTDLMRVGDPTAMELSKNAHFVRNLGATSFRSSVGRLQSPRLASPLIDAKTPYILISPGASWLPKAWPAANFAQLADELFTQYGLPAVLCGSSADQALCERIVQIAKAPLQNLAGKTTLTELLDLMAGARLVVSNDSGNIHLAAALRIPSVCILGGGHSARFMPYVVENSDACVLPLVAVQPMDCFGCHWRCQYKTEPNTAVPCVANITLSQVREKCQSVLQKLSNEYQIEVGQ</sequence>
<name>A0A2T0XI60_9BURK</name>
<keyword evidence="4" id="KW-1185">Reference proteome</keyword>
<dbReference type="OrthoDB" id="9797795at2"/>
<dbReference type="PANTHER" id="PTHR30160:SF1">
    <property type="entry name" value="LIPOPOLYSACCHARIDE 1,2-N-ACETYLGLUCOSAMINETRANSFERASE-RELATED"/>
    <property type="match status" value="1"/>
</dbReference>
<organism evidence="3 4">
    <name type="scientific">Jezberella montanilacus</name>
    <dbReference type="NCBI Taxonomy" id="323426"/>
    <lineage>
        <taxon>Bacteria</taxon>
        <taxon>Pseudomonadati</taxon>
        <taxon>Pseudomonadota</taxon>
        <taxon>Betaproteobacteria</taxon>
        <taxon>Burkholderiales</taxon>
        <taxon>Alcaligenaceae</taxon>
        <taxon>Jezberella</taxon>
    </lineage>
</organism>
<evidence type="ECO:0000256" key="2">
    <source>
        <dbReference type="ARBA" id="ARBA00022679"/>
    </source>
</evidence>
<proteinExistence type="predicted"/>
<dbReference type="GO" id="GO:0005829">
    <property type="term" value="C:cytosol"/>
    <property type="evidence" value="ECO:0007669"/>
    <property type="project" value="TreeGrafter"/>
</dbReference>
<dbReference type="EMBL" id="PVTV01000012">
    <property type="protein sequence ID" value="PRY98633.1"/>
    <property type="molecule type" value="Genomic_DNA"/>
</dbReference>
<dbReference type="Proteomes" id="UP000238308">
    <property type="component" value="Unassembled WGS sequence"/>
</dbReference>
<dbReference type="RefSeq" id="WP_106227317.1">
    <property type="nucleotide sequence ID" value="NZ_PVTV01000012.1"/>
</dbReference>
<keyword evidence="1" id="KW-0328">Glycosyltransferase</keyword>
<evidence type="ECO:0000313" key="3">
    <source>
        <dbReference type="EMBL" id="PRY98633.1"/>
    </source>
</evidence>
<comment type="caution">
    <text evidence="3">The sequence shown here is derived from an EMBL/GenBank/DDBJ whole genome shotgun (WGS) entry which is preliminary data.</text>
</comment>